<dbReference type="InterPro" id="IPR058908">
    <property type="entry name" value="P29_C"/>
</dbReference>
<dbReference type="Proteomes" id="UP001500469">
    <property type="component" value="Unassembled WGS sequence"/>
</dbReference>
<dbReference type="InterPro" id="IPR008928">
    <property type="entry name" value="6-hairpin_glycosidase_sf"/>
</dbReference>
<sequence length="636" mass="70484">MNRRKFIHRTALTGIGLSLPLAQLFAKGSGIANHSEEYRELVFGLLKEWCDGMIKVQIIDPSNPKVHGLLDCPACETIHGRVSDAVYPFFYLAKATGEKKYLDAGIAVFEWSQNVSHPDGSWTNDLDPKSWNGTTVFGAIALAETLKYHGDLLDATRRQTWTDRLSEAAEFIYMKFPTIDATNVNYGATNVYAMNLIGSLLSEPKYTALSKKLASEVKSYFTQPNALLYGEMKPSAHKLSEKGLLGVDLGYNVEESLNSLVMYALHEKDEELLGILQKSLEGHLEFMLPDGGFDNSWGTRMFKWTYWGSRTSDGCQPAFSLMAGYNPAFGTAAVKNTELLKRCTADGLLHGGPHYVSHGVKPCIHHTFTHTKSLAVILDHWDQMPKVDVSNPLPRAESDGLRYFEELDTVLFARGDWRGTVSAYDAEYNPKMDLRQATGNSLSVLYHDQVGLLCAASLAVYKLMEPLNQQDAPGKDIALTPRLETFRGGQWFTNLFDLPASFSTDDQDGEISISGDVKLKNEAREIVQGSASDFRISYLCSESGMRIKAETDQTLQEKTSFTLPIISKNDEPVEQPEEHVIIITKPGGKVRIVANVPLTIIETAKNRTFNMVPGMEALPIKADFVTGAVELTITVI</sequence>
<organism evidence="3 4">
    <name type="scientific">Algoriphagus jejuensis</name>
    <dbReference type="NCBI Taxonomy" id="419934"/>
    <lineage>
        <taxon>Bacteria</taxon>
        <taxon>Pseudomonadati</taxon>
        <taxon>Bacteroidota</taxon>
        <taxon>Cytophagia</taxon>
        <taxon>Cytophagales</taxon>
        <taxon>Cyclobacteriaceae</taxon>
        <taxon>Algoriphagus</taxon>
    </lineage>
</organism>
<evidence type="ECO:0000259" key="2">
    <source>
        <dbReference type="Pfam" id="PF25841"/>
    </source>
</evidence>
<dbReference type="RefSeq" id="WP_343853459.1">
    <property type="nucleotide sequence ID" value="NZ_BAAAFI010000042.1"/>
</dbReference>
<accession>A0ABN1N3J1</accession>
<evidence type="ECO:0000313" key="4">
    <source>
        <dbReference type="Proteomes" id="UP001500469"/>
    </source>
</evidence>
<dbReference type="EMBL" id="BAAAFI010000042">
    <property type="protein sequence ID" value="GAA0880252.1"/>
    <property type="molecule type" value="Genomic_DNA"/>
</dbReference>
<name>A0ABN1N3J1_9BACT</name>
<dbReference type="SUPFAM" id="SSF48208">
    <property type="entry name" value="Six-hairpin glycosidases"/>
    <property type="match status" value="1"/>
</dbReference>
<protein>
    <recommendedName>
        <fullName evidence="5">Heparinase II/III-like protein</fullName>
    </recommendedName>
</protein>
<dbReference type="Pfam" id="PF25840">
    <property type="entry name" value="Ulvan_lyase_N"/>
    <property type="match status" value="1"/>
</dbReference>
<comment type="caution">
    <text evidence="3">The sequence shown here is derived from an EMBL/GenBank/DDBJ whole genome shotgun (WGS) entry which is preliminary data.</text>
</comment>
<evidence type="ECO:0000259" key="1">
    <source>
        <dbReference type="Pfam" id="PF25840"/>
    </source>
</evidence>
<keyword evidence="4" id="KW-1185">Reference proteome</keyword>
<feature type="domain" description="Broad-specificity ulvan lyase C-terminal" evidence="2">
    <location>
        <begin position="402"/>
        <end position="635"/>
    </location>
</feature>
<proteinExistence type="predicted"/>
<gene>
    <name evidence="3" type="ORF">GCM10009119_32220</name>
</gene>
<evidence type="ECO:0000313" key="3">
    <source>
        <dbReference type="EMBL" id="GAA0880252.1"/>
    </source>
</evidence>
<reference evidence="3 4" key="1">
    <citation type="journal article" date="2019" name="Int. J. Syst. Evol. Microbiol.">
        <title>The Global Catalogue of Microorganisms (GCM) 10K type strain sequencing project: providing services to taxonomists for standard genome sequencing and annotation.</title>
        <authorList>
            <consortium name="The Broad Institute Genomics Platform"/>
            <consortium name="The Broad Institute Genome Sequencing Center for Infectious Disease"/>
            <person name="Wu L."/>
            <person name="Ma J."/>
        </authorList>
    </citation>
    <scope>NUCLEOTIDE SEQUENCE [LARGE SCALE GENOMIC DNA]</scope>
    <source>
        <strain evidence="3 4">JCM 16112</strain>
    </source>
</reference>
<dbReference type="Pfam" id="PF25841">
    <property type="entry name" value="Ulvan_lyase_C"/>
    <property type="match status" value="1"/>
</dbReference>
<evidence type="ECO:0008006" key="5">
    <source>
        <dbReference type="Google" id="ProtNLM"/>
    </source>
</evidence>
<dbReference type="InterPro" id="IPR058907">
    <property type="entry name" value="P29_N"/>
</dbReference>
<feature type="domain" description="Broad-specificity ulvan lyase N-terminal" evidence="1">
    <location>
        <begin position="46"/>
        <end position="395"/>
    </location>
</feature>